<keyword evidence="8 12" id="KW-0067">ATP-binding</keyword>
<comment type="catalytic activity">
    <reaction evidence="12">
        <text>D-ribose + ATP = D-ribose 5-phosphate + ADP + H(+)</text>
        <dbReference type="Rhea" id="RHEA:13697"/>
        <dbReference type="ChEBI" id="CHEBI:15378"/>
        <dbReference type="ChEBI" id="CHEBI:30616"/>
        <dbReference type="ChEBI" id="CHEBI:47013"/>
        <dbReference type="ChEBI" id="CHEBI:78346"/>
        <dbReference type="ChEBI" id="CHEBI:456216"/>
        <dbReference type="EC" id="2.7.1.15"/>
    </reaction>
</comment>
<accession>A0A1H5CPC7</accession>
<dbReference type="OrthoDB" id="9775849at2"/>
<feature type="binding site" evidence="12">
    <location>
        <position position="146"/>
    </location>
    <ligand>
        <name>substrate</name>
    </ligand>
</feature>
<feature type="binding site" evidence="12">
    <location>
        <begin position="45"/>
        <end position="49"/>
    </location>
    <ligand>
        <name>substrate</name>
    </ligand>
</feature>
<sequence>MNARVPDSGVLVVGSATIDVTARSARSPRPGETVRGGGSTLVPGGKGANQAIASAASGAPTYFVGCVGTDAFGTMINDELSDHRIDLSHLIPVEGPTGLAHIRVTEDGENDIVIVPNANAALTVENVDTAVASTRRNCRVLLTQLETPLDIVAHTLQCGRSAGLTTILDPAPAAPLPEKIWALVDIVTPNETEATELTGIQVTDVESAVTAGHWFTAHGVGTAIITRAGDGAVVVTKSDSHALDAQHEIVVVDTTAAGDAFAGYLAGSLAAGLTPDDAVRRGMAAGTLAVTVAGASPSIPTAGDVDALLDRGADRDLTPATIQGHS</sequence>
<dbReference type="InterPro" id="IPR002139">
    <property type="entry name" value="Ribo/fructo_kinase"/>
</dbReference>
<dbReference type="GO" id="GO:0046872">
    <property type="term" value="F:metal ion binding"/>
    <property type="evidence" value="ECO:0007669"/>
    <property type="project" value="UniProtKB-KW"/>
</dbReference>
<evidence type="ECO:0000256" key="8">
    <source>
        <dbReference type="ARBA" id="ARBA00022840"/>
    </source>
</evidence>
<dbReference type="InterPro" id="IPR002173">
    <property type="entry name" value="Carboh/pur_kinase_PfkB_CS"/>
</dbReference>
<organism evidence="15 16">
    <name type="scientific">Ruania alba</name>
    <dbReference type="NCBI Taxonomy" id="648782"/>
    <lineage>
        <taxon>Bacteria</taxon>
        <taxon>Bacillati</taxon>
        <taxon>Actinomycetota</taxon>
        <taxon>Actinomycetes</taxon>
        <taxon>Micrococcales</taxon>
        <taxon>Ruaniaceae</taxon>
        <taxon>Ruania</taxon>
    </lineage>
</organism>
<protein>
    <recommendedName>
        <fullName evidence="3 12">Ribokinase</fullName>
        <shortName evidence="12">RK</shortName>
        <ecNumber evidence="2 12">2.7.1.15</ecNumber>
    </recommendedName>
</protein>
<keyword evidence="7 12" id="KW-0418">Kinase</keyword>
<evidence type="ECO:0000256" key="6">
    <source>
        <dbReference type="ARBA" id="ARBA00022741"/>
    </source>
</evidence>
<comment type="similarity">
    <text evidence="12">Belongs to the carbohydrate kinase PfkB family. Ribokinase subfamily.</text>
</comment>
<dbReference type="CDD" id="cd01174">
    <property type="entry name" value="ribokinase"/>
    <property type="match status" value="1"/>
</dbReference>
<evidence type="ECO:0000256" key="13">
    <source>
        <dbReference type="SAM" id="MobiDB-lite"/>
    </source>
</evidence>
<feature type="compositionally biased region" description="Gly residues" evidence="13">
    <location>
        <begin position="34"/>
        <end position="43"/>
    </location>
</feature>
<dbReference type="Proteomes" id="UP000199220">
    <property type="component" value="Unassembled WGS sequence"/>
</dbReference>
<dbReference type="STRING" id="648782.SAMN04488554_0433"/>
<feature type="binding site" evidence="12">
    <location>
        <begin position="17"/>
        <end position="19"/>
    </location>
    <ligand>
        <name>substrate</name>
    </ligand>
</feature>
<feature type="binding site" evidence="12">
    <location>
        <position position="294"/>
    </location>
    <ligand>
        <name>K(+)</name>
        <dbReference type="ChEBI" id="CHEBI:29103"/>
    </ligand>
</feature>
<feature type="active site" description="Proton acceptor" evidence="12">
    <location>
        <position position="259"/>
    </location>
</feature>
<evidence type="ECO:0000256" key="3">
    <source>
        <dbReference type="ARBA" id="ARBA00016943"/>
    </source>
</evidence>
<feature type="region of interest" description="Disordered" evidence="13">
    <location>
        <begin position="22"/>
        <end position="43"/>
    </location>
</feature>
<feature type="binding site" evidence="12">
    <location>
        <position position="190"/>
    </location>
    <ligand>
        <name>ATP</name>
        <dbReference type="ChEBI" id="CHEBI:30616"/>
    </ligand>
</feature>
<evidence type="ECO:0000256" key="10">
    <source>
        <dbReference type="ARBA" id="ARBA00022958"/>
    </source>
</evidence>
<evidence type="ECO:0000256" key="7">
    <source>
        <dbReference type="ARBA" id="ARBA00022777"/>
    </source>
</evidence>
<keyword evidence="16" id="KW-1185">Reference proteome</keyword>
<name>A0A1H5CPC7_9MICO</name>
<dbReference type="PANTHER" id="PTHR10584">
    <property type="entry name" value="SUGAR KINASE"/>
    <property type="match status" value="1"/>
</dbReference>
<feature type="binding site" evidence="12">
    <location>
        <position position="292"/>
    </location>
    <ligand>
        <name>K(+)</name>
        <dbReference type="ChEBI" id="CHEBI:29103"/>
    </ligand>
</feature>
<comment type="function">
    <text evidence="12">Catalyzes the phosphorylation of ribose at O-5 in a reaction requiring ATP and magnesium. The resulting D-ribose-5-phosphate can then be used either for sythesis of nucleotides, histidine, and tryptophan, or as a component of the pentose phosphate pathway.</text>
</comment>
<feature type="binding site" evidence="12">
    <location>
        <position position="298"/>
    </location>
    <ligand>
        <name>K(+)</name>
        <dbReference type="ChEBI" id="CHEBI:29103"/>
    </ligand>
</feature>
<dbReference type="GO" id="GO:0004747">
    <property type="term" value="F:ribokinase activity"/>
    <property type="evidence" value="ECO:0007669"/>
    <property type="project" value="UniProtKB-UniRule"/>
</dbReference>
<dbReference type="HAMAP" id="MF_01987">
    <property type="entry name" value="Ribokinase"/>
    <property type="match status" value="1"/>
</dbReference>
<dbReference type="InterPro" id="IPR011877">
    <property type="entry name" value="Ribokinase"/>
</dbReference>
<keyword evidence="12" id="KW-0963">Cytoplasm</keyword>
<dbReference type="AlphaFoldDB" id="A0A1H5CPC7"/>
<dbReference type="GO" id="GO:0005829">
    <property type="term" value="C:cytosol"/>
    <property type="evidence" value="ECO:0007669"/>
    <property type="project" value="TreeGrafter"/>
</dbReference>
<gene>
    <name evidence="12" type="primary">rbsK</name>
    <name evidence="15" type="ORF">SAMN04488554_0433</name>
</gene>
<comment type="caution">
    <text evidence="12">Lacks conserved residue(s) required for the propagation of feature annotation.</text>
</comment>
<keyword evidence="9 12" id="KW-0460">Magnesium</keyword>
<evidence type="ECO:0000256" key="1">
    <source>
        <dbReference type="ARBA" id="ARBA00005380"/>
    </source>
</evidence>
<dbReference type="UniPathway" id="UPA00916">
    <property type="reaction ID" value="UER00889"/>
</dbReference>
<dbReference type="GO" id="GO:0019303">
    <property type="term" value="P:D-ribose catabolic process"/>
    <property type="evidence" value="ECO:0007669"/>
    <property type="project" value="UniProtKB-UniRule"/>
</dbReference>
<evidence type="ECO:0000313" key="16">
    <source>
        <dbReference type="Proteomes" id="UP000199220"/>
    </source>
</evidence>
<evidence type="ECO:0000256" key="11">
    <source>
        <dbReference type="ARBA" id="ARBA00023277"/>
    </source>
</evidence>
<dbReference type="PANTHER" id="PTHR10584:SF166">
    <property type="entry name" value="RIBOKINASE"/>
    <property type="match status" value="1"/>
</dbReference>
<comment type="similarity">
    <text evidence="1">Belongs to the carbohydrate kinase pfkB family.</text>
</comment>
<evidence type="ECO:0000256" key="5">
    <source>
        <dbReference type="ARBA" id="ARBA00022723"/>
    </source>
</evidence>
<reference evidence="16" key="1">
    <citation type="submission" date="2016-10" db="EMBL/GenBank/DDBJ databases">
        <authorList>
            <person name="Varghese N."/>
            <person name="Submissions S."/>
        </authorList>
    </citation>
    <scope>NUCLEOTIDE SEQUENCE [LARGE SCALE GENOMIC DNA]</scope>
    <source>
        <strain evidence="16">DSM 21368</strain>
    </source>
</reference>
<dbReference type="InterPro" id="IPR029056">
    <property type="entry name" value="Ribokinase-like"/>
</dbReference>
<feature type="binding site" evidence="12">
    <location>
        <position position="253"/>
    </location>
    <ligand>
        <name>K(+)</name>
        <dbReference type="ChEBI" id="CHEBI:29103"/>
    </ligand>
</feature>
<dbReference type="GO" id="GO:0005524">
    <property type="term" value="F:ATP binding"/>
    <property type="evidence" value="ECO:0007669"/>
    <property type="project" value="UniProtKB-UniRule"/>
</dbReference>
<feature type="binding site" evidence="12">
    <location>
        <position position="259"/>
    </location>
    <ligand>
        <name>substrate</name>
    </ligand>
</feature>
<dbReference type="Gene3D" id="3.40.1190.20">
    <property type="match status" value="1"/>
</dbReference>
<feature type="binding site" evidence="12">
    <location>
        <begin position="258"/>
        <end position="259"/>
    </location>
    <ligand>
        <name>ATP</name>
        <dbReference type="ChEBI" id="CHEBI:30616"/>
    </ligand>
</feature>
<dbReference type="Pfam" id="PF00294">
    <property type="entry name" value="PfkB"/>
    <property type="match status" value="1"/>
</dbReference>
<dbReference type="SUPFAM" id="SSF53613">
    <property type="entry name" value="Ribokinase-like"/>
    <property type="match status" value="1"/>
</dbReference>
<comment type="subcellular location">
    <subcellularLocation>
        <location evidence="12">Cytoplasm</location>
    </subcellularLocation>
</comment>
<feature type="binding site" evidence="12">
    <location>
        <position position="289"/>
    </location>
    <ligand>
        <name>K(+)</name>
        <dbReference type="ChEBI" id="CHEBI:29103"/>
    </ligand>
</feature>
<comment type="activity regulation">
    <text evidence="12">Activated by a monovalent cation that binds near, but not in, the active site. The most likely occupant of the site in vivo is potassium. Ion binding induces a conformational change that may alter substrate affinity.</text>
</comment>
<dbReference type="EC" id="2.7.1.15" evidence="2 12"/>
<evidence type="ECO:0000256" key="4">
    <source>
        <dbReference type="ARBA" id="ARBA00022679"/>
    </source>
</evidence>
<evidence type="ECO:0000256" key="12">
    <source>
        <dbReference type="HAMAP-Rule" id="MF_01987"/>
    </source>
</evidence>
<comment type="subunit">
    <text evidence="12">Homodimer.</text>
</comment>
<evidence type="ECO:0000256" key="2">
    <source>
        <dbReference type="ARBA" id="ARBA00012035"/>
    </source>
</evidence>
<feature type="domain" description="Carbohydrate kinase PfkB" evidence="14">
    <location>
        <begin position="10"/>
        <end position="301"/>
    </location>
</feature>
<evidence type="ECO:0000313" key="15">
    <source>
        <dbReference type="EMBL" id="SED68579.1"/>
    </source>
</evidence>
<keyword evidence="6 12" id="KW-0547">Nucleotide-binding</keyword>
<keyword evidence="5 12" id="KW-0479">Metal-binding</keyword>
<dbReference type="PROSITE" id="PS00583">
    <property type="entry name" value="PFKB_KINASES_1"/>
    <property type="match status" value="1"/>
</dbReference>
<keyword evidence="4 12" id="KW-0808">Transferase</keyword>
<evidence type="ECO:0000256" key="9">
    <source>
        <dbReference type="ARBA" id="ARBA00022842"/>
    </source>
</evidence>
<evidence type="ECO:0000259" key="14">
    <source>
        <dbReference type="Pfam" id="PF00294"/>
    </source>
</evidence>
<dbReference type="InterPro" id="IPR011611">
    <property type="entry name" value="PfkB_dom"/>
</dbReference>
<proteinExistence type="inferred from homology"/>
<keyword evidence="10 12" id="KW-0630">Potassium</keyword>
<keyword evidence="11 12" id="KW-0119">Carbohydrate metabolism</keyword>
<dbReference type="EMBL" id="FNTX01000001">
    <property type="protein sequence ID" value="SED68579.1"/>
    <property type="molecule type" value="Genomic_DNA"/>
</dbReference>
<dbReference type="PRINTS" id="PR00990">
    <property type="entry name" value="RIBOKINASE"/>
</dbReference>
<comment type="cofactor">
    <cofactor evidence="12">
        <name>Mg(2+)</name>
        <dbReference type="ChEBI" id="CHEBI:18420"/>
    </cofactor>
    <text evidence="12">Requires a divalent cation, most likely magnesium in vivo, as an electrophilic catalyst to aid phosphoryl group transfer. It is the chelate of the metal and the nucleotide that is the actual substrate.</text>
</comment>
<feature type="binding site" evidence="12">
    <location>
        <position position="255"/>
    </location>
    <ligand>
        <name>K(+)</name>
        <dbReference type="ChEBI" id="CHEBI:29103"/>
    </ligand>
</feature>
<dbReference type="RefSeq" id="WP_089771490.1">
    <property type="nucleotide sequence ID" value="NZ_FNTX01000001.1"/>
</dbReference>
<comment type="pathway">
    <text evidence="12">Carbohydrate metabolism; D-ribose degradation; D-ribose 5-phosphate from beta-D-ribopyranose: step 2/2.</text>
</comment>